<evidence type="ECO:0000256" key="1">
    <source>
        <dbReference type="SAM" id="MobiDB-lite"/>
    </source>
</evidence>
<evidence type="ECO:0000259" key="2">
    <source>
        <dbReference type="Pfam" id="PF07883"/>
    </source>
</evidence>
<feature type="compositionally biased region" description="Polar residues" evidence="1">
    <location>
        <begin position="7"/>
        <end position="18"/>
    </location>
</feature>
<gene>
    <name evidence="3" type="ORF">CKO31_20010</name>
</gene>
<evidence type="ECO:0000313" key="4">
    <source>
        <dbReference type="Proteomes" id="UP000748752"/>
    </source>
</evidence>
<accession>A0ABS1CNB7</accession>
<dbReference type="PANTHER" id="PTHR40112:SF1">
    <property type="entry name" value="H2HPP ISOMERASE"/>
    <property type="match status" value="1"/>
</dbReference>
<dbReference type="SUPFAM" id="SSF51182">
    <property type="entry name" value="RmlC-like cupins"/>
    <property type="match status" value="1"/>
</dbReference>
<keyword evidence="4" id="KW-1185">Reference proteome</keyword>
<evidence type="ECO:0000313" key="3">
    <source>
        <dbReference type="EMBL" id="MBK1632994.1"/>
    </source>
</evidence>
<reference evidence="3 4" key="1">
    <citation type="journal article" date="2020" name="Microorganisms">
        <title>Osmotic Adaptation and Compatible Solute Biosynthesis of Phototrophic Bacteria as Revealed from Genome Analyses.</title>
        <authorList>
            <person name="Imhoff J.F."/>
            <person name="Rahn T."/>
            <person name="Kunzel S."/>
            <person name="Keller A."/>
            <person name="Neulinger S.C."/>
        </authorList>
    </citation>
    <scope>NUCLEOTIDE SEQUENCE [LARGE SCALE GENOMIC DNA]</scope>
    <source>
        <strain evidence="3 4">DSM 6210</strain>
    </source>
</reference>
<feature type="region of interest" description="Disordered" evidence="1">
    <location>
        <begin position="1"/>
        <end position="41"/>
    </location>
</feature>
<feature type="compositionally biased region" description="Basic residues" evidence="1">
    <location>
        <begin position="19"/>
        <end position="29"/>
    </location>
</feature>
<name>A0ABS1CNB7_9GAMM</name>
<comment type="caution">
    <text evidence="3">The sequence shown here is derived from an EMBL/GenBank/DDBJ whole genome shotgun (WGS) entry which is preliminary data.</text>
</comment>
<feature type="compositionally biased region" description="Basic and acidic residues" evidence="1">
    <location>
        <begin position="30"/>
        <end position="41"/>
    </location>
</feature>
<sequence length="132" mass="14941">MAAGDSAMSSSRRGSLNSKYRRRTRRRRHMQIEHWHEERDGPLSERALRDKIAGRGYAVSRYVYPPGTFFPAHDHGVDKIDAVVSGRFRMTMGSQEVVLEAGDLLIVPKHLMHTAEVVGEEPVVSLDGVRMR</sequence>
<organism evidence="3 4">
    <name type="scientific">Thiohalocapsa halophila</name>
    <dbReference type="NCBI Taxonomy" id="69359"/>
    <lineage>
        <taxon>Bacteria</taxon>
        <taxon>Pseudomonadati</taxon>
        <taxon>Pseudomonadota</taxon>
        <taxon>Gammaproteobacteria</taxon>
        <taxon>Chromatiales</taxon>
        <taxon>Chromatiaceae</taxon>
        <taxon>Thiohalocapsa</taxon>
    </lineage>
</organism>
<dbReference type="Proteomes" id="UP000748752">
    <property type="component" value="Unassembled WGS sequence"/>
</dbReference>
<dbReference type="InterPro" id="IPR013096">
    <property type="entry name" value="Cupin_2"/>
</dbReference>
<dbReference type="InterPro" id="IPR011051">
    <property type="entry name" value="RmlC_Cupin_sf"/>
</dbReference>
<dbReference type="PANTHER" id="PTHR40112">
    <property type="entry name" value="H2HPP ISOMERASE"/>
    <property type="match status" value="1"/>
</dbReference>
<dbReference type="InterPro" id="IPR052535">
    <property type="entry name" value="Bacilysin_H2HPP_isomerase"/>
</dbReference>
<dbReference type="Gene3D" id="2.60.120.10">
    <property type="entry name" value="Jelly Rolls"/>
    <property type="match status" value="1"/>
</dbReference>
<dbReference type="InterPro" id="IPR014710">
    <property type="entry name" value="RmlC-like_jellyroll"/>
</dbReference>
<dbReference type="EMBL" id="NRRV01000064">
    <property type="protein sequence ID" value="MBK1632994.1"/>
    <property type="molecule type" value="Genomic_DNA"/>
</dbReference>
<dbReference type="Pfam" id="PF07883">
    <property type="entry name" value="Cupin_2"/>
    <property type="match status" value="1"/>
</dbReference>
<feature type="domain" description="Cupin type-2" evidence="2">
    <location>
        <begin position="62"/>
        <end position="126"/>
    </location>
</feature>
<protein>
    <recommendedName>
        <fullName evidence="2">Cupin type-2 domain-containing protein</fullName>
    </recommendedName>
</protein>
<proteinExistence type="predicted"/>